<reference evidence="2 3" key="1">
    <citation type="submission" date="2018-10" db="EMBL/GenBank/DDBJ databases">
        <title>Relationship between Morphology and Antimicrobial Activity in Streptomyces.</title>
        <authorList>
            <person name="Kang H.J."/>
            <person name="Kim S.B."/>
        </authorList>
    </citation>
    <scope>NUCLEOTIDE SEQUENCE [LARGE SCALE GENOMIC DNA]</scope>
    <source>
        <strain evidence="2 3">BH38</strain>
    </source>
</reference>
<dbReference type="AlphaFoldDB" id="A0A387HKL4"/>
<feature type="region of interest" description="Disordered" evidence="1">
    <location>
        <begin position="1"/>
        <end position="22"/>
    </location>
</feature>
<dbReference type="Proteomes" id="UP000271554">
    <property type="component" value="Chromosome"/>
</dbReference>
<evidence type="ECO:0000313" key="2">
    <source>
        <dbReference type="EMBL" id="AYG80937.1"/>
    </source>
</evidence>
<name>A0A387HKL4_9ACTN</name>
<protein>
    <submittedName>
        <fullName evidence="2">Uncharacterized protein</fullName>
    </submittedName>
</protein>
<dbReference type="KEGG" id="shun:DWB77_03075"/>
<gene>
    <name evidence="2" type="ORF">DWB77_03075</name>
</gene>
<evidence type="ECO:0000313" key="3">
    <source>
        <dbReference type="Proteomes" id="UP000271554"/>
    </source>
</evidence>
<accession>A0A387HKL4</accession>
<proteinExistence type="predicted"/>
<organism evidence="2 3">
    <name type="scientific">Streptomyces hundungensis</name>
    <dbReference type="NCBI Taxonomy" id="1077946"/>
    <lineage>
        <taxon>Bacteria</taxon>
        <taxon>Bacillati</taxon>
        <taxon>Actinomycetota</taxon>
        <taxon>Actinomycetes</taxon>
        <taxon>Kitasatosporales</taxon>
        <taxon>Streptomycetaceae</taxon>
        <taxon>Streptomyces</taxon>
    </lineage>
</organism>
<dbReference type="RefSeq" id="WP_246033536.1">
    <property type="nucleotide sequence ID" value="NZ_CP032698.1"/>
</dbReference>
<sequence length="134" mass="14093">MTMPGDDSAPPRPPRDTGERSVHISGVTGSVSVGDHNTVHSVYRAGAAGDEAHRQLLQSIVEFRAGLAQLVRNDQTRALDAELADTEEEIRDQGRATPGRLARLGELLAGATALTGLLASGQGLVERVTELVGM</sequence>
<keyword evidence="3" id="KW-1185">Reference proteome</keyword>
<dbReference type="EMBL" id="CP032698">
    <property type="protein sequence ID" value="AYG80937.1"/>
    <property type="molecule type" value="Genomic_DNA"/>
</dbReference>
<feature type="compositionally biased region" description="Basic and acidic residues" evidence="1">
    <location>
        <begin position="13"/>
        <end position="22"/>
    </location>
</feature>
<evidence type="ECO:0000256" key="1">
    <source>
        <dbReference type="SAM" id="MobiDB-lite"/>
    </source>
</evidence>